<proteinExistence type="predicted"/>
<evidence type="ECO:0000313" key="3">
    <source>
        <dbReference type="Proteomes" id="UP001345963"/>
    </source>
</evidence>
<name>A0ABU7C766_9TELE</name>
<sequence>MCVVSSSWEKEEEKTTKKEDYQINYPLCKNVSSHKAGDAKSHWPEKQYSKKSQQRDFNKLFKVFIFYQCALELITIWRPSHVTTPQHACAQK</sequence>
<organism evidence="2 3">
    <name type="scientific">Ataeniobius toweri</name>
    <dbReference type="NCBI Taxonomy" id="208326"/>
    <lineage>
        <taxon>Eukaryota</taxon>
        <taxon>Metazoa</taxon>
        <taxon>Chordata</taxon>
        <taxon>Craniata</taxon>
        <taxon>Vertebrata</taxon>
        <taxon>Euteleostomi</taxon>
        <taxon>Actinopterygii</taxon>
        <taxon>Neopterygii</taxon>
        <taxon>Teleostei</taxon>
        <taxon>Neoteleostei</taxon>
        <taxon>Acanthomorphata</taxon>
        <taxon>Ovalentaria</taxon>
        <taxon>Atherinomorphae</taxon>
        <taxon>Cyprinodontiformes</taxon>
        <taxon>Goodeidae</taxon>
        <taxon>Ataeniobius</taxon>
    </lineage>
</organism>
<feature type="region of interest" description="Disordered" evidence="1">
    <location>
        <begin position="32"/>
        <end position="51"/>
    </location>
</feature>
<keyword evidence="3" id="KW-1185">Reference proteome</keyword>
<comment type="caution">
    <text evidence="2">The sequence shown here is derived from an EMBL/GenBank/DDBJ whole genome shotgun (WGS) entry which is preliminary data.</text>
</comment>
<reference evidence="2 3" key="1">
    <citation type="submission" date="2021-07" db="EMBL/GenBank/DDBJ databases">
        <authorList>
            <person name="Palmer J.M."/>
        </authorList>
    </citation>
    <scope>NUCLEOTIDE SEQUENCE [LARGE SCALE GENOMIC DNA]</scope>
    <source>
        <strain evidence="2 3">AT_MEX2019</strain>
        <tissue evidence="2">Muscle</tissue>
    </source>
</reference>
<dbReference type="Proteomes" id="UP001345963">
    <property type="component" value="Unassembled WGS sequence"/>
</dbReference>
<gene>
    <name evidence="2" type="ORF">ATANTOWER_027946</name>
</gene>
<feature type="compositionally biased region" description="Basic and acidic residues" evidence="1">
    <location>
        <begin position="35"/>
        <end position="51"/>
    </location>
</feature>
<evidence type="ECO:0000313" key="2">
    <source>
        <dbReference type="EMBL" id="MED6257605.1"/>
    </source>
</evidence>
<dbReference type="EMBL" id="JAHUTI010079369">
    <property type="protein sequence ID" value="MED6257605.1"/>
    <property type="molecule type" value="Genomic_DNA"/>
</dbReference>
<accession>A0ABU7C766</accession>
<evidence type="ECO:0000256" key="1">
    <source>
        <dbReference type="SAM" id="MobiDB-lite"/>
    </source>
</evidence>
<protein>
    <submittedName>
        <fullName evidence="2">Uncharacterized protein</fullName>
    </submittedName>
</protein>